<dbReference type="RefSeq" id="WP_244145195.1">
    <property type="nucleotide sequence ID" value="NZ_FNKX01000003.1"/>
</dbReference>
<evidence type="ECO:0000313" key="1">
    <source>
        <dbReference type="EMBL" id="SDR60414.1"/>
    </source>
</evidence>
<reference evidence="2" key="1">
    <citation type="submission" date="2016-10" db="EMBL/GenBank/DDBJ databases">
        <authorList>
            <person name="Varghese N."/>
            <person name="Submissions S."/>
        </authorList>
    </citation>
    <scope>NUCLEOTIDE SEQUENCE [LARGE SCALE GENOMIC DNA]</scope>
    <source>
        <strain evidence="2">DUS833</strain>
    </source>
</reference>
<gene>
    <name evidence="1" type="ORF">SAMN05445850_7305</name>
</gene>
<dbReference type="EMBL" id="FNKX01000003">
    <property type="protein sequence ID" value="SDR60414.1"/>
    <property type="molecule type" value="Genomic_DNA"/>
</dbReference>
<evidence type="ECO:0000313" key="2">
    <source>
        <dbReference type="Proteomes" id="UP000199365"/>
    </source>
</evidence>
<sequence length="59" mass="6020">MAADKAQAVRAMTSCSAVVIPIGPALGGHDHFRPSDSIPVIALAFGVFPQQTLGEALTS</sequence>
<accession>A0A1H1KDQ5</accession>
<protein>
    <submittedName>
        <fullName evidence="1">Uncharacterized protein</fullName>
    </submittedName>
</protein>
<keyword evidence="2" id="KW-1185">Reference proteome</keyword>
<name>A0A1H1KDQ5_9BURK</name>
<proteinExistence type="predicted"/>
<dbReference type="Proteomes" id="UP000199365">
    <property type="component" value="Unassembled WGS sequence"/>
</dbReference>
<dbReference type="AlphaFoldDB" id="A0A1H1KDQ5"/>
<organism evidence="1 2">
    <name type="scientific">Paraburkholderia tuberum</name>
    <dbReference type="NCBI Taxonomy" id="157910"/>
    <lineage>
        <taxon>Bacteria</taxon>
        <taxon>Pseudomonadati</taxon>
        <taxon>Pseudomonadota</taxon>
        <taxon>Betaproteobacteria</taxon>
        <taxon>Burkholderiales</taxon>
        <taxon>Burkholderiaceae</taxon>
        <taxon>Paraburkholderia</taxon>
    </lineage>
</organism>